<feature type="compositionally biased region" description="Low complexity" evidence="1">
    <location>
        <begin position="318"/>
        <end position="329"/>
    </location>
</feature>
<accession>A0A9P8SD54</accession>
<dbReference type="RefSeq" id="XP_044715103.1">
    <property type="nucleotide sequence ID" value="XM_044869841.1"/>
</dbReference>
<keyword evidence="3" id="KW-1185">Reference proteome</keyword>
<dbReference type="Proteomes" id="UP000824596">
    <property type="component" value="Unassembled WGS sequence"/>
</dbReference>
<dbReference type="AlphaFoldDB" id="A0A9P8SD54"/>
<feature type="region of interest" description="Disordered" evidence="1">
    <location>
        <begin position="1"/>
        <end position="38"/>
    </location>
</feature>
<feature type="compositionally biased region" description="Low complexity" evidence="1">
    <location>
        <begin position="231"/>
        <end position="244"/>
    </location>
</feature>
<organism evidence="2 3">
    <name type="scientific">Hirsutella rhossiliensis</name>
    <dbReference type="NCBI Taxonomy" id="111463"/>
    <lineage>
        <taxon>Eukaryota</taxon>
        <taxon>Fungi</taxon>
        <taxon>Dikarya</taxon>
        <taxon>Ascomycota</taxon>
        <taxon>Pezizomycotina</taxon>
        <taxon>Sordariomycetes</taxon>
        <taxon>Hypocreomycetidae</taxon>
        <taxon>Hypocreales</taxon>
        <taxon>Ophiocordycipitaceae</taxon>
        <taxon>Hirsutella</taxon>
    </lineage>
</organism>
<gene>
    <name evidence="2" type="ORF">HRG_11371</name>
</gene>
<sequence length="329" mass="36285">MAAASPVPIRISSSSSSPSPSPSSFFQLPTRRRKQTRLMEQQKSEQAAVLQEELSLRTQAWVYLEDFLHNSQWSDQMDRITIVRDAVPTMPELNAYGDLDEKEGTRACRRLFKAVVIWDELGHSLWGTLRAASEQRQLAQRQFEMGSPRRSRFPDELRATAAYTSRRPSRRSSEDSYDSDYSFDSCDSFQSSTNSLSGAPPVPPLPAAFVAAAAAAAEKKPRIKLPKRLSRSSGSASSSSGRPSCEMEPAGADVPLCLDQQHDAADPSALDMLGRSPPRDGDSSPSAFPRIFSHNWAVRKRLGVFGDSRPSTASAPRQSYSHHQSHQSS</sequence>
<evidence type="ECO:0000313" key="2">
    <source>
        <dbReference type="EMBL" id="KAH0957589.1"/>
    </source>
</evidence>
<feature type="compositionally biased region" description="Low complexity" evidence="1">
    <location>
        <begin position="12"/>
        <end position="24"/>
    </location>
</feature>
<feature type="compositionally biased region" description="Basic residues" evidence="1">
    <location>
        <begin position="221"/>
        <end position="230"/>
    </location>
</feature>
<dbReference type="EMBL" id="JAIZPD010000020">
    <property type="protein sequence ID" value="KAH0957589.1"/>
    <property type="molecule type" value="Genomic_DNA"/>
</dbReference>
<feature type="region of interest" description="Disordered" evidence="1">
    <location>
        <begin position="306"/>
        <end position="329"/>
    </location>
</feature>
<evidence type="ECO:0000256" key="1">
    <source>
        <dbReference type="SAM" id="MobiDB-lite"/>
    </source>
</evidence>
<protein>
    <submittedName>
        <fullName evidence="2">Uncharacterized protein</fullName>
    </submittedName>
</protein>
<evidence type="ECO:0000313" key="3">
    <source>
        <dbReference type="Proteomes" id="UP000824596"/>
    </source>
</evidence>
<reference evidence="2" key="1">
    <citation type="submission" date="2021-09" db="EMBL/GenBank/DDBJ databases">
        <title>A high-quality genome of the endoparasitic fungus Hirsutella rhossiliensis with a comparison of Hirsutella genomes reveals transposable elements contributing to genome size variation.</title>
        <authorList>
            <person name="Lin R."/>
            <person name="Jiao Y."/>
            <person name="Sun X."/>
            <person name="Ling J."/>
            <person name="Xie B."/>
            <person name="Cheng X."/>
        </authorList>
    </citation>
    <scope>NUCLEOTIDE SEQUENCE</scope>
    <source>
        <strain evidence="2">HR02</strain>
    </source>
</reference>
<proteinExistence type="predicted"/>
<dbReference type="GeneID" id="68360499"/>
<name>A0A9P8SD54_9HYPO</name>
<feature type="region of interest" description="Disordered" evidence="1">
    <location>
        <begin position="220"/>
        <end position="289"/>
    </location>
</feature>
<comment type="caution">
    <text evidence="2">The sequence shown here is derived from an EMBL/GenBank/DDBJ whole genome shotgun (WGS) entry which is preliminary data.</text>
</comment>
<dbReference type="OrthoDB" id="5230713at2759"/>